<dbReference type="STRING" id="37293.ENSANAP00000019391"/>
<dbReference type="GO" id="GO:0086080">
    <property type="term" value="F:protein binding involved in heterotypic cell-cell adhesion"/>
    <property type="evidence" value="ECO:0007669"/>
    <property type="project" value="TreeGrafter"/>
</dbReference>
<dbReference type="PANTHER" id="PTHR35540">
    <property type="entry name" value="IZUMO SPERM-EGG FUSION PROTEIN 1"/>
    <property type="match status" value="1"/>
</dbReference>
<dbReference type="Pfam" id="PF15005">
    <property type="entry name" value="IZUMO"/>
    <property type="match status" value="1"/>
</dbReference>
<keyword evidence="4" id="KW-1133">Transmembrane helix</keyword>
<dbReference type="GO" id="GO:0005102">
    <property type="term" value="F:signaling receptor binding"/>
    <property type="evidence" value="ECO:0007669"/>
    <property type="project" value="Ensembl"/>
</dbReference>
<evidence type="ECO:0000256" key="1">
    <source>
        <dbReference type="ARBA" id="ARBA00009633"/>
    </source>
</evidence>
<evidence type="ECO:0000259" key="6">
    <source>
        <dbReference type="Pfam" id="PF16706"/>
    </source>
</evidence>
<dbReference type="Ensembl" id="ENSANAT00000037260.1">
    <property type="protein sequence ID" value="ENSANAP00000019391.1"/>
    <property type="gene ID" value="ENSANAG00000027491.1"/>
</dbReference>
<dbReference type="InterPro" id="IPR032699">
    <property type="entry name" value="Izumo-Ig"/>
</dbReference>
<dbReference type="CTD" id="284359"/>
<feature type="chain" id="PRO_5014383840" evidence="5">
    <location>
        <begin position="22"/>
        <end position="358"/>
    </location>
</feature>
<evidence type="ECO:0000256" key="3">
    <source>
        <dbReference type="SAM" id="MobiDB-lite"/>
    </source>
</evidence>
<feature type="signal peptide" evidence="5">
    <location>
        <begin position="1"/>
        <end position="21"/>
    </location>
</feature>
<feature type="region of interest" description="Disordered" evidence="3">
    <location>
        <begin position="260"/>
        <end position="291"/>
    </location>
</feature>
<accession>A0A2K5DEP7</accession>
<protein>
    <submittedName>
        <fullName evidence="7">Izumo sperm-oocyte fusion 1</fullName>
    </submittedName>
</protein>
<dbReference type="Pfam" id="PF16706">
    <property type="entry name" value="Izumo-Ig"/>
    <property type="match status" value="1"/>
</dbReference>
<sequence>MGPHFTLLFSALAGCLLPAEGCVICDPSVVLALKSLEKDYLPGHLDASLHKTLMDKVEKAVADFQNLSLTEDAYMGVIDEDTLQKASSSLLKDLKRITDSDVKDNLFVKEIFWMLRWQKEALATSVARFQREAYCPNQCGMMLQTLIWCMNCKKEVHACRKSYDCGERDVEVPRMEDMILDCELNWHKASEGLTDYSFYRVWGNNTETLVSKGKEPTLTKPMVGPEDAGDYRCELDTVNSSPATIILFHVTVLPKRVEEENPSPNIVTPGEASPTQISEMTSESSITLQPPKPESMLKGRLLGLLIGGFLALIIGLTFALFRRRKVIDFIKSSLFGLGSGADEQPQVPKEKDTDSMDQ</sequence>
<dbReference type="GeneID" id="105722609"/>
<feature type="domain" description="Izumo protein immunoglobulin" evidence="6">
    <location>
        <begin position="168"/>
        <end position="255"/>
    </location>
</feature>
<dbReference type="AlphaFoldDB" id="A0A2K5DEP7"/>
<evidence type="ECO:0000313" key="7">
    <source>
        <dbReference type="Ensembl" id="ENSANAP00000019391.1"/>
    </source>
</evidence>
<keyword evidence="2 5" id="KW-0732">Signal</keyword>
<evidence type="ECO:0000256" key="5">
    <source>
        <dbReference type="SAM" id="SignalP"/>
    </source>
</evidence>
<comment type="similarity">
    <text evidence="1">Belongs to the Izumo family.</text>
</comment>
<evidence type="ECO:0000256" key="4">
    <source>
        <dbReference type="SAM" id="Phobius"/>
    </source>
</evidence>
<feature type="compositionally biased region" description="Polar residues" evidence="3">
    <location>
        <begin position="273"/>
        <end position="288"/>
    </location>
</feature>
<keyword evidence="8" id="KW-1185">Reference proteome</keyword>
<name>A0A2K5DEP7_AOTNA</name>
<evidence type="ECO:0000313" key="8">
    <source>
        <dbReference type="Proteomes" id="UP000233020"/>
    </source>
</evidence>
<feature type="transmembrane region" description="Helical" evidence="4">
    <location>
        <begin position="301"/>
        <end position="321"/>
    </location>
</feature>
<keyword evidence="4" id="KW-0472">Membrane</keyword>
<reference evidence="7" key="2">
    <citation type="submission" date="2025-09" db="UniProtKB">
        <authorList>
            <consortium name="Ensembl"/>
        </authorList>
    </citation>
    <scope>IDENTIFICATION</scope>
</reference>
<dbReference type="InterPro" id="IPR013783">
    <property type="entry name" value="Ig-like_fold"/>
</dbReference>
<gene>
    <name evidence="7" type="primary">IZUMO1</name>
</gene>
<dbReference type="GO" id="GO:0007342">
    <property type="term" value="P:fusion of sperm to egg plasma membrane involved in single fertilization"/>
    <property type="evidence" value="ECO:0007669"/>
    <property type="project" value="Ensembl"/>
</dbReference>
<dbReference type="InterPro" id="IPR032700">
    <property type="entry name" value="IZUMO1"/>
</dbReference>
<proteinExistence type="inferred from homology"/>
<dbReference type="GO" id="GO:0035036">
    <property type="term" value="P:sperm-egg recognition"/>
    <property type="evidence" value="ECO:0007669"/>
    <property type="project" value="Ensembl"/>
</dbReference>
<keyword evidence="4" id="KW-0812">Transmembrane</keyword>
<dbReference type="InterPro" id="IPR036179">
    <property type="entry name" value="Ig-like_dom_sf"/>
</dbReference>
<dbReference type="GeneTree" id="ENSGT00390000015014"/>
<dbReference type="GO" id="GO:0005886">
    <property type="term" value="C:plasma membrane"/>
    <property type="evidence" value="ECO:0007669"/>
    <property type="project" value="Ensembl"/>
</dbReference>
<evidence type="ECO:0000256" key="2">
    <source>
        <dbReference type="ARBA" id="ARBA00022729"/>
    </source>
</evidence>
<dbReference type="SUPFAM" id="SSF48726">
    <property type="entry name" value="Immunoglobulin"/>
    <property type="match status" value="1"/>
</dbReference>
<dbReference type="GO" id="GO:0002080">
    <property type="term" value="C:acrosomal membrane"/>
    <property type="evidence" value="ECO:0007669"/>
    <property type="project" value="TreeGrafter"/>
</dbReference>
<dbReference type="OMA" id="ATIINFH"/>
<dbReference type="Proteomes" id="UP000233020">
    <property type="component" value="Unplaced"/>
</dbReference>
<dbReference type="InterPro" id="IPR029389">
    <property type="entry name" value="IZUMO"/>
</dbReference>
<organism evidence="7 8">
    <name type="scientific">Aotus nancymaae</name>
    <name type="common">Ma's night monkey</name>
    <dbReference type="NCBI Taxonomy" id="37293"/>
    <lineage>
        <taxon>Eukaryota</taxon>
        <taxon>Metazoa</taxon>
        <taxon>Chordata</taxon>
        <taxon>Craniata</taxon>
        <taxon>Vertebrata</taxon>
        <taxon>Euteleostomi</taxon>
        <taxon>Mammalia</taxon>
        <taxon>Eutheria</taxon>
        <taxon>Euarchontoglires</taxon>
        <taxon>Primates</taxon>
        <taxon>Haplorrhini</taxon>
        <taxon>Platyrrhini</taxon>
        <taxon>Aotidae</taxon>
        <taxon>Aotus</taxon>
    </lineage>
</organism>
<reference evidence="7" key="1">
    <citation type="submission" date="2025-08" db="UniProtKB">
        <authorList>
            <consortium name="Ensembl"/>
        </authorList>
    </citation>
    <scope>IDENTIFICATION</scope>
</reference>
<dbReference type="OrthoDB" id="9907157at2759"/>
<dbReference type="PANTHER" id="PTHR35540:SF1">
    <property type="entry name" value="IZUMO SPERM-EGG FUSION PROTEIN 1"/>
    <property type="match status" value="1"/>
</dbReference>
<dbReference type="Gene3D" id="2.60.40.10">
    <property type="entry name" value="Immunoglobulins"/>
    <property type="match status" value="1"/>
</dbReference>